<dbReference type="InterPro" id="IPR000994">
    <property type="entry name" value="Pept_M24"/>
</dbReference>
<feature type="compositionally biased region" description="Polar residues" evidence="9">
    <location>
        <begin position="16"/>
        <end position="27"/>
    </location>
</feature>
<dbReference type="Gene3D" id="3.40.350.10">
    <property type="entry name" value="Creatinase/prolidase N-terminal domain"/>
    <property type="match status" value="1"/>
</dbReference>
<keyword evidence="7" id="KW-0464">Manganese</keyword>
<dbReference type="EMBL" id="JALXSQ010000030">
    <property type="protein sequence ID" value="MCT2043218.1"/>
    <property type="molecule type" value="Genomic_DNA"/>
</dbReference>
<keyword evidence="11" id="KW-0031">Aminopeptidase</keyword>
<dbReference type="InterPro" id="IPR036005">
    <property type="entry name" value="Creatinase/aminopeptidase-like"/>
</dbReference>
<gene>
    <name evidence="11" type="ORF">M3D15_07730</name>
</gene>
<evidence type="ECO:0000256" key="3">
    <source>
        <dbReference type="ARBA" id="ARBA00008766"/>
    </source>
</evidence>
<protein>
    <recommendedName>
        <fullName evidence="4">Xaa-Pro aminopeptidase</fullName>
        <ecNumber evidence="4">3.4.11.9</ecNumber>
    </recommendedName>
</protein>
<dbReference type="SMART" id="SM01011">
    <property type="entry name" value="AMP_N"/>
    <property type="match status" value="1"/>
</dbReference>
<dbReference type="Pfam" id="PF05195">
    <property type="entry name" value="AMP_N"/>
    <property type="match status" value="1"/>
</dbReference>
<proteinExistence type="inferred from homology"/>
<dbReference type="GO" id="GO:0004177">
    <property type="term" value="F:aminopeptidase activity"/>
    <property type="evidence" value="ECO:0007669"/>
    <property type="project" value="UniProtKB-KW"/>
</dbReference>
<dbReference type="EC" id="3.4.11.9" evidence="4"/>
<dbReference type="PROSITE" id="PS00491">
    <property type="entry name" value="PROLINE_PEPTIDASE"/>
    <property type="match status" value="1"/>
</dbReference>
<keyword evidence="5 8" id="KW-0479">Metal-binding</keyword>
<evidence type="ECO:0000256" key="1">
    <source>
        <dbReference type="ARBA" id="ARBA00001424"/>
    </source>
</evidence>
<reference evidence="11 12" key="1">
    <citation type="submission" date="2022-04" db="EMBL/GenBank/DDBJ databases">
        <title>Human microbiome associated bacterial genomes.</title>
        <authorList>
            <person name="Sandstrom S."/>
            <person name="Salamzade R."/>
            <person name="Kalan L.R."/>
        </authorList>
    </citation>
    <scope>NUCLEOTIDE SEQUENCE [LARGE SCALE GENOMIC DNA]</scope>
    <source>
        <strain evidence="12">p3-SID1799</strain>
    </source>
</reference>
<dbReference type="CDD" id="cd01087">
    <property type="entry name" value="Prolidase"/>
    <property type="match status" value="1"/>
</dbReference>
<keyword evidence="6" id="KW-0378">Hydrolase</keyword>
<evidence type="ECO:0000256" key="7">
    <source>
        <dbReference type="ARBA" id="ARBA00023211"/>
    </source>
</evidence>
<evidence type="ECO:0000256" key="9">
    <source>
        <dbReference type="SAM" id="MobiDB-lite"/>
    </source>
</evidence>
<evidence type="ECO:0000256" key="4">
    <source>
        <dbReference type="ARBA" id="ARBA00012574"/>
    </source>
</evidence>
<dbReference type="InterPro" id="IPR052433">
    <property type="entry name" value="X-Pro_dipept-like"/>
</dbReference>
<dbReference type="RefSeq" id="WP_206394569.1">
    <property type="nucleotide sequence ID" value="NZ_JAFDPW010000001.1"/>
</dbReference>
<comment type="cofactor">
    <cofactor evidence="2">
        <name>Mn(2+)</name>
        <dbReference type="ChEBI" id="CHEBI:29035"/>
    </cofactor>
</comment>
<evidence type="ECO:0000259" key="10">
    <source>
        <dbReference type="SMART" id="SM01011"/>
    </source>
</evidence>
<dbReference type="InterPro" id="IPR029149">
    <property type="entry name" value="Creatin/AminoP/Spt16_N"/>
</dbReference>
<evidence type="ECO:0000313" key="11">
    <source>
        <dbReference type="EMBL" id="MCT2043218.1"/>
    </source>
</evidence>
<evidence type="ECO:0000313" key="12">
    <source>
        <dbReference type="Proteomes" id="UP001525379"/>
    </source>
</evidence>
<dbReference type="InterPro" id="IPR007865">
    <property type="entry name" value="Aminopep_P_N"/>
</dbReference>
<feature type="domain" description="Aminopeptidase P N-terminal" evidence="10">
    <location>
        <begin position="49"/>
        <end position="189"/>
    </location>
</feature>
<keyword evidence="12" id="KW-1185">Reference proteome</keyword>
<keyword evidence="11" id="KW-0645">Protease</keyword>
<dbReference type="Gene3D" id="3.90.230.10">
    <property type="entry name" value="Creatinase/methionine aminopeptidase superfamily"/>
    <property type="match status" value="1"/>
</dbReference>
<dbReference type="SUPFAM" id="SSF53092">
    <property type="entry name" value="Creatinase/prolidase N-terminal domain"/>
    <property type="match status" value="1"/>
</dbReference>
<name>A0ABT2HY15_9MICO</name>
<comment type="catalytic activity">
    <reaction evidence="1">
        <text>Release of any N-terminal amino acid, including proline, that is linked to proline, even from a dipeptide or tripeptide.</text>
        <dbReference type="EC" id="3.4.11.9"/>
    </reaction>
</comment>
<sequence length="503" mass="55528">MTDGHMNEDTNKAPRATSNRSTLPTDSAFTRTIGEGWAACEETLPEVSAGAASARMRRHQISEHFVGRRIVVPAGGLKQRSNDCDYRFRAHSAFTQLTSWGSATVPDSVLVMEPSDTGHEAVLYALDRAGRNDPEFYANPEVGEFWIGPRPTLTQVAAALDITTKNLRELDLEDEVPTVVLREADPEITARIDRVRSRLTAEGNARGDERQHDAELDQYLSEYRLVKDEYEINEIRSAVAATANGFDDIIRELQRATEHARGERVVEGAFFARARLEGYELGYETIAAAGNNACYLHWTNNDGAVREGDLVLVDAGVEVDSLHTADITRTLPVNGAFSEVQRRLYDAVLAAADAAFAVVKPGITFRTVHDTAMESIARSLDALGILPCSLEEALAPEGQHHRRWMVHGTSHHLGLDVHDCAKARRELYLDGVLEPGMVFTIEPGLYFQQDDITVPEQFRGIGIRIEDDILVTENGGENLSIAIPRPADDVEAWMARVRTSTKA</sequence>
<dbReference type="InterPro" id="IPR001131">
    <property type="entry name" value="Peptidase_M24B_aminopep-P_CS"/>
</dbReference>
<organism evidence="11 12">
    <name type="scientific">Pseudoclavibacter albus</name>
    <dbReference type="NCBI Taxonomy" id="272241"/>
    <lineage>
        <taxon>Bacteria</taxon>
        <taxon>Bacillati</taxon>
        <taxon>Actinomycetota</taxon>
        <taxon>Actinomycetes</taxon>
        <taxon>Micrococcales</taxon>
        <taxon>Microbacteriaceae</taxon>
        <taxon>Pseudoclavibacter</taxon>
    </lineage>
</organism>
<comment type="similarity">
    <text evidence="3 8">Belongs to the peptidase M24B family.</text>
</comment>
<dbReference type="PANTHER" id="PTHR43226">
    <property type="entry name" value="XAA-PRO AMINOPEPTIDASE 3"/>
    <property type="match status" value="1"/>
</dbReference>
<feature type="region of interest" description="Disordered" evidence="9">
    <location>
        <begin position="1"/>
        <end position="27"/>
    </location>
</feature>
<accession>A0ABT2HY15</accession>
<dbReference type="Pfam" id="PF00557">
    <property type="entry name" value="Peptidase_M24"/>
    <property type="match status" value="1"/>
</dbReference>
<evidence type="ECO:0000256" key="2">
    <source>
        <dbReference type="ARBA" id="ARBA00001936"/>
    </source>
</evidence>
<evidence type="ECO:0000256" key="6">
    <source>
        <dbReference type="ARBA" id="ARBA00022801"/>
    </source>
</evidence>
<feature type="compositionally biased region" description="Basic and acidic residues" evidence="9">
    <location>
        <begin position="1"/>
        <end position="12"/>
    </location>
</feature>
<dbReference type="Proteomes" id="UP001525379">
    <property type="component" value="Unassembled WGS sequence"/>
</dbReference>
<evidence type="ECO:0000256" key="8">
    <source>
        <dbReference type="RuleBase" id="RU000590"/>
    </source>
</evidence>
<evidence type="ECO:0000256" key="5">
    <source>
        <dbReference type="ARBA" id="ARBA00022723"/>
    </source>
</evidence>
<dbReference type="SUPFAM" id="SSF55920">
    <property type="entry name" value="Creatinase/aminopeptidase"/>
    <property type="match status" value="1"/>
</dbReference>
<comment type="caution">
    <text evidence="11">The sequence shown here is derived from an EMBL/GenBank/DDBJ whole genome shotgun (WGS) entry which is preliminary data.</text>
</comment>
<dbReference type="PANTHER" id="PTHR43226:SF4">
    <property type="entry name" value="XAA-PRO AMINOPEPTIDASE 3"/>
    <property type="match status" value="1"/>
</dbReference>